<dbReference type="OrthoDB" id="9806690at2"/>
<keyword evidence="7" id="KW-0413">Isomerase</keyword>
<dbReference type="PROSITE" id="PS51217">
    <property type="entry name" value="UVRD_HELICASE_CTER"/>
    <property type="match status" value="1"/>
</dbReference>
<keyword evidence="3 12" id="KW-0378">Hydrolase</keyword>
<dbReference type="Pfam" id="PF13361">
    <property type="entry name" value="UvrD_C"/>
    <property type="match status" value="1"/>
</dbReference>
<feature type="binding site" evidence="12">
    <location>
        <begin position="29"/>
        <end position="36"/>
    </location>
    <ligand>
        <name>ATP</name>
        <dbReference type="ChEBI" id="CHEBI:30616"/>
    </ligand>
</feature>
<keyword evidence="13" id="KW-0175">Coiled coil</keyword>
<keyword evidence="17" id="KW-1185">Reference proteome</keyword>
<evidence type="ECO:0000256" key="11">
    <source>
        <dbReference type="ARBA" id="ARBA00048988"/>
    </source>
</evidence>
<dbReference type="AlphaFoldDB" id="A0A090AK40"/>
<dbReference type="InterPro" id="IPR027417">
    <property type="entry name" value="P-loop_NTPase"/>
</dbReference>
<dbReference type="GO" id="GO:0003677">
    <property type="term" value="F:DNA binding"/>
    <property type="evidence" value="ECO:0007669"/>
    <property type="project" value="UniProtKB-KW"/>
</dbReference>
<comment type="similarity">
    <text evidence="1">Belongs to the helicase family. UvrD subfamily.</text>
</comment>
<dbReference type="Gene3D" id="1.10.10.160">
    <property type="match status" value="1"/>
</dbReference>
<evidence type="ECO:0000256" key="8">
    <source>
        <dbReference type="ARBA" id="ARBA00034617"/>
    </source>
</evidence>
<evidence type="ECO:0000256" key="6">
    <source>
        <dbReference type="ARBA" id="ARBA00023125"/>
    </source>
</evidence>
<evidence type="ECO:0000256" key="10">
    <source>
        <dbReference type="ARBA" id="ARBA00034923"/>
    </source>
</evidence>
<dbReference type="GO" id="GO:0000725">
    <property type="term" value="P:recombinational repair"/>
    <property type="evidence" value="ECO:0007669"/>
    <property type="project" value="TreeGrafter"/>
</dbReference>
<feature type="coiled-coil region" evidence="13">
    <location>
        <begin position="490"/>
        <end position="520"/>
    </location>
</feature>
<keyword evidence="6" id="KW-0238">DNA-binding</keyword>
<dbReference type="GO" id="GO:0005524">
    <property type="term" value="F:ATP binding"/>
    <property type="evidence" value="ECO:0007669"/>
    <property type="project" value="UniProtKB-UniRule"/>
</dbReference>
<reference evidence="16 17" key="1">
    <citation type="journal article" date="2014" name="ISME J.">
        <title>Ecophysiology of Thioploca ingrica as revealed by the complete genome sequence supplemented with proteomic evidence.</title>
        <authorList>
            <person name="Kojima H."/>
            <person name="Ogura Y."/>
            <person name="Yamamoto N."/>
            <person name="Togashi T."/>
            <person name="Mori H."/>
            <person name="Watanabe T."/>
            <person name="Nemoto F."/>
            <person name="Kurokawa K."/>
            <person name="Hayashi T."/>
            <person name="Fukui M."/>
        </authorList>
    </citation>
    <scope>NUCLEOTIDE SEQUENCE [LARGE SCALE GENOMIC DNA]</scope>
</reference>
<dbReference type="EMBL" id="AP014633">
    <property type="protein sequence ID" value="BAP57894.1"/>
    <property type="molecule type" value="Genomic_DNA"/>
</dbReference>
<dbReference type="CDD" id="cd17932">
    <property type="entry name" value="DEXQc_UvrD"/>
    <property type="match status" value="1"/>
</dbReference>
<dbReference type="STRING" id="40754.THII_3597"/>
<evidence type="ECO:0000256" key="13">
    <source>
        <dbReference type="SAM" id="Coils"/>
    </source>
</evidence>
<dbReference type="GO" id="GO:0043138">
    <property type="term" value="F:3'-5' DNA helicase activity"/>
    <property type="evidence" value="ECO:0007669"/>
    <property type="project" value="UniProtKB-EC"/>
</dbReference>
<evidence type="ECO:0000259" key="14">
    <source>
        <dbReference type="PROSITE" id="PS51198"/>
    </source>
</evidence>
<evidence type="ECO:0000256" key="2">
    <source>
        <dbReference type="ARBA" id="ARBA00022741"/>
    </source>
</evidence>
<dbReference type="GO" id="GO:0005829">
    <property type="term" value="C:cytosol"/>
    <property type="evidence" value="ECO:0007669"/>
    <property type="project" value="TreeGrafter"/>
</dbReference>
<comment type="catalytic activity">
    <reaction evidence="11">
        <text>ATP + H2O = ADP + phosphate + H(+)</text>
        <dbReference type="Rhea" id="RHEA:13065"/>
        <dbReference type="ChEBI" id="CHEBI:15377"/>
        <dbReference type="ChEBI" id="CHEBI:15378"/>
        <dbReference type="ChEBI" id="CHEBI:30616"/>
        <dbReference type="ChEBI" id="CHEBI:43474"/>
        <dbReference type="ChEBI" id="CHEBI:456216"/>
        <dbReference type="EC" id="5.6.2.4"/>
    </reaction>
</comment>
<evidence type="ECO:0000256" key="1">
    <source>
        <dbReference type="ARBA" id="ARBA00009922"/>
    </source>
</evidence>
<proteinExistence type="inferred from homology"/>
<feature type="domain" description="UvrD-like helicase ATP-binding" evidence="14">
    <location>
        <begin position="8"/>
        <end position="287"/>
    </location>
</feature>
<organism evidence="16 17">
    <name type="scientific">Thioploca ingrica</name>
    <dbReference type="NCBI Taxonomy" id="40754"/>
    <lineage>
        <taxon>Bacteria</taxon>
        <taxon>Pseudomonadati</taxon>
        <taxon>Pseudomonadota</taxon>
        <taxon>Gammaproteobacteria</taxon>
        <taxon>Thiotrichales</taxon>
        <taxon>Thiotrichaceae</taxon>
        <taxon>Thioploca</taxon>
    </lineage>
</organism>
<dbReference type="HOGENOM" id="CLU_004585_5_5_6"/>
<dbReference type="Gene3D" id="3.40.50.300">
    <property type="entry name" value="P-loop containing nucleotide triphosphate hydrolases"/>
    <property type="match status" value="2"/>
</dbReference>
<dbReference type="KEGG" id="tig:THII_3597"/>
<evidence type="ECO:0000256" key="9">
    <source>
        <dbReference type="ARBA" id="ARBA00034808"/>
    </source>
</evidence>
<dbReference type="PANTHER" id="PTHR11070">
    <property type="entry name" value="UVRD / RECB / PCRA DNA HELICASE FAMILY MEMBER"/>
    <property type="match status" value="1"/>
</dbReference>
<dbReference type="Gene3D" id="1.10.486.10">
    <property type="entry name" value="PCRA, domain 4"/>
    <property type="match status" value="1"/>
</dbReference>
<evidence type="ECO:0000256" key="3">
    <source>
        <dbReference type="ARBA" id="ARBA00022801"/>
    </source>
</evidence>
<dbReference type="GO" id="GO:0016887">
    <property type="term" value="F:ATP hydrolysis activity"/>
    <property type="evidence" value="ECO:0007669"/>
    <property type="project" value="RHEA"/>
</dbReference>
<evidence type="ECO:0000313" key="17">
    <source>
        <dbReference type="Proteomes" id="UP000031623"/>
    </source>
</evidence>
<feature type="domain" description="UvrD-like helicase C-terminal" evidence="15">
    <location>
        <begin position="288"/>
        <end position="572"/>
    </location>
</feature>
<dbReference type="GO" id="GO:0033202">
    <property type="term" value="C:DNA helicase complex"/>
    <property type="evidence" value="ECO:0007669"/>
    <property type="project" value="TreeGrafter"/>
</dbReference>
<evidence type="ECO:0000256" key="7">
    <source>
        <dbReference type="ARBA" id="ARBA00023235"/>
    </source>
</evidence>
<sequence>MNVSHLLDTLNQAQREAVTAPPGHVLVLAGAGTGKTKVLIHRIAWLLATKQARAYNILAVTFTNKAAREMRTRLESLLNDSSQNLWANTFHSIAHLLLRKHWQLAHLPQTFQILDSDDQLSVLKQVIRNLELDDKVLTPKQAQHFINTGKDYGLRAKEMVAEESDVWRNQMLNIYTAYEARCQQTGLVDFAELLLRCYELWRDNPSLLTYYQQRFQYILVDEFQDTNTVQYNWLQLLAGHSSQLFVVGDDDQSIYSFRNASAANLAHFNQEFPQVQLIRLEQNYRSTGTILEVANTLIACNEQRLGKNLWTQASAGEPIFLYTAYSELDEARFVAEKVQAWSGQRREMAILYRTTAQSRLFEEEFLQRGIPYRIYGSLRFYERLEIKDMLAYLRLLHHRDDDGAFERIVNTPKRGIGERTLETLRGIARQKEISLWQAAKQAIETQELKARASSTLTTFLDLIEQLNEQVKPLPLHEKIKQIKTHTGLVAHYQKESKEEAQRRLENLDELVNAARQFEQRRSNLPPTDDTENPLTVDTLTEFLAHTALEAGEGQGNEWEDCVQLMTLHAAKGLEFEVVFLCGLEENLFPHQNSLDESKLAEERRLCYVGITRARRYLYLCHSESRYRYGNREFATPSRFIREMPTELIQAVRLSNSTVSPLRSWMSSSKGKLHRGERVKHNQFGEGVVLNYEGQGDYARVQIKFASGNKWLMMAYAQLEKLR</sequence>
<dbReference type="Pfam" id="PF21196">
    <property type="entry name" value="PcrA_UvrD_tudor"/>
    <property type="match status" value="1"/>
</dbReference>
<keyword evidence="2 12" id="KW-0547">Nucleotide-binding</keyword>
<dbReference type="FunFam" id="1.10.486.10:FF:000003">
    <property type="entry name" value="ATP-dependent DNA helicase"/>
    <property type="match status" value="1"/>
</dbReference>
<keyword evidence="4 12" id="KW-0347">Helicase</keyword>
<dbReference type="CDD" id="cd18807">
    <property type="entry name" value="SF1_C_UvrD"/>
    <property type="match status" value="1"/>
</dbReference>
<dbReference type="EC" id="5.6.2.4" evidence="9"/>
<dbReference type="InterPro" id="IPR014016">
    <property type="entry name" value="UvrD-like_ATP-bd"/>
</dbReference>
<dbReference type="PROSITE" id="PS51198">
    <property type="entry name" value="UVRD_HELICASE_ATP_BIND"/>
    <property type="match status" value="1"/>
</dbReference>
<comment type="catalytic activity">
    <reaction evidence="8">
        <text>Couples ATP hydrolysis with the unwinding of duplex DNA by translocating in the 3'-5' direction.</text>
        <dbReference type="EC" id="5.6.2.4"/>
    </reaction>
</comment>
<protein>
    <recommendedName>
        <fullName evidence="9">DNA 3'-5' helicase</fullName>
        <ecNumber evidence="9">5.6.2.4</ecNumber>
    </recommendedName>
    <alternativeName>
        <fullName evidence="10">DNA 3'-5' helicase II</fullName>
    </alternativeName>
</protein>
<dbReference type="InterPro" id="IPR000212">
    <property type="entry name" value="DNA_helicase_UvrD/REP"/>
</dbReference>
<keyword evidence="5 12" id="KW-0067">ATP-binding</keyword>
<dbReference type="SUPFAM" id="SSF52540">
    <property type="entry name" value="P-loop containing nucleoside triphosphate hydrolases"/>
    <property type="match status" value="1"/>
</dbReference>
<dbReference type="PANTHER" id="PTHR11070:SF2">
    <property type="entry name" value="ATP-DEPENDENT DNA HELICASE SRS2"/>
    <property type="match status" value="1"/>
</dbReference>
<dbReference type="NCBIfam" id="NF008743">
    <property type="entry name" value="PRK11773.1"/>
    <property type="match status" value="1"/>
</dbReference>
<accession>A0A090AK40</accession>
<dbReference type="Pfam" id="PF00580">
    <property type="entry name" value="UvrD-helicase"/>
    <property type="match status" value="1"/>
</dbReference>
<dbReference type="Proteomes" id="UP000031623">
    <property type="component" value="Chromosome"/>
</dbReference>
<dbReference type="InterPro" id="IPR013986">
    <property type="entry name" value="DExx_box_DNA_helicase_dom_sf"/>
</dbReference>
<evidence type="ECO:0000313" key="16">
    <source>
        <dbReference type="EMBL" id="BAP57894.1"/>
    </source>
</evidence>
<evidence type="ECO:0000256" key="4">
    <source>
        <dbReference type="ARBA" id="ARBA00022806"/>
    </source>
</evidence>
<dbReference type="InterPro" id="IPR014017">
    <property type="entry name" value="DNA_helicase_UvrD-like_C"/>
</dbReference>
<evidence type="ECO:0000256" key="12">
    <source>
        <dbReference type="PROSITE-ProRule" id="PRU00560"/>
    </source>
</evidence>
<name>A0A090AK40_9GAMM</name>
<evidence type="ECO:0000256" key="5">
    <source>
        <dbReference type="ARBA" id="ARBA00022840"/>
    </source>
</evidence>
<gene>
    <name evidence="16" type="ORF">THII_3597</name>
</gene>
<evidence type="ECO:0000259" key="15">
    <source>
        <dbReference type="PROSITE" id="PS51217"/>
    </source>
</evidence>